<protein>
    <submittedName>
        <fullName evidence="1">Uncharacterized protein</fullName>
    </submittedName>
</protein>
<proteinExistence type="predicted"/>
<comment type="caution">
    <text evidence="1">The sequence shown here is derived from an EMBL/GenBank/DDBJ whole genome shotgun (WGS) entry which is preliminary data.</text>
</comment>
<accession>A0A7X9IJB0</accession>
<dbReference type="EMBL" id="JAAZON010000308">
    <property type="protein sequence ID" value="NMC62908.1"/>
    <property type="molecule type" value="Genomic_DNA"/>
</dbReference>
<organism evidence="1 2">
    <name type="scientific">SAR324 cluster bacterium</name>
    <dbReference type="NCBI Taxonomy" id="2024889"/>
    <lineage>
        <taxon>Bacteria</taxon>
        <taxon>Deltaproteobacteria</taxon>
        <taxon>SAR324 cluster</taxon>
    </lineage>
</organism>
<sequence>NLNTPQARALSAHVLDIFLLRSSYDTINSGHHGVGMEAYSKFKPREAIGLCNCFQLDAIDYLLKNGNHLDPARKPLSVEELNRRVRLANRKLREHTNVNRRLRFFENLEERLGWIGQSFRGQIVEIREDGTIHVDIPQFTKWGFVIRAEDSMVVPAVGEEVEVQLQGFHVDRMRFQFKLI</sequence>
<dbReference type="Proteomes" id="UP000524246">
    <property type="component" value="Unassembled WGS sequence"/>
</dbReference>
<evidence type="ECO:0000313" key="2">
    <source>
        <dbReference type="Proteomes" id="UP000524246"/>
    </source>
</evidence>
<feature type="non-terminal residue" evidence="1">
    <location>
        <position position="1"/>
    </location>
</feature>
<reference evidence="1 2" key="1">
    <citation type="journal article" date="2020" name="Biotechnol. Biofuels">
        <title>New insights from the biogas microbiome by comprehensive genome-resolved metagenomics of nearly 1600 species originating from multiple anaerobic digesters.</title>
        <authorList>
            <person name="Campanaro S."/>
            <person name="Treu L."/>
            <person name="Rodriguez-R L.M."/>
            <person name="Kovalovszki A."/>
            <person name="Ziels R.M."/>
            <person name="Maus I."/>
            <person name="Zhu X."/>
            <person name="Kougias P.G."/>
            <person name="Basile A."/>
            <person name="Luo G."/>
            <person name="Schluter A."/>
            <person name="Konstantinidis K.T."/>
            <person name="Angelidaki I."/>
        </authorList>
    </citation>
    <scope>NUCLEOTIDE SEQUENCE [LARGE SCALE GENOMIC DNA]</scope>
    <source>
        <strain evidence="1">AS27yjCOA_65</strain>
    </source>
</reference>
<evidence type="ECO:0000313" key="1">
    <source>
        <dbReference type="EMBL" id="NMC62908.1"/>
    </source>
</evidence>
<name>A0A7X9IJB0_9DELT</name>
<dbReference type="AlphaFoldDB" id="A0A7X9IJB0"/>
<gene>
    <name evidence="1" type="ORF">GYA55_07025</name>
</gene>